<evidence type="ECO:0000256" key="3">
    <source>
        <dbReference type="ARBA" id="ARBA00022448"/>
    </source>
</evidence>
<feature type="coiled-coil region" evidence="7">
    <location>
        <begin position="118"/>
        <end position="181"/>
    </location>
</feature>
<dbReference type="Pfam" id="PF08700">
    <property type="entry name" value="VPS51_Exo84_N"/>
    <property type="match status" value="1"/>
</dbReference>
<keyword evidence="6 9" id="KW-0472">Membrane</keyword>
<evidence type="ECO:0000256" key="7">
    <source>
        <dbReference type="SAM" id="Coils"/>
    </source>
</evidence>
<dbReference type="OrthoDB" id="3046883at2759"/>
<evidence type="ECO:0000256" key="2">
    <source>
        <dbReference type="ARBA" id="ARBA00008807"/>
    </source>
</evidence>
<feature type="compositionally biased region" description="Basic and acidic residues" evidence="8">
    <location>
        <begin position="8"/>
        <end position="26"/>
    </location>
</feature>
<evidence type="ECO:0000256" key="8">
    <source>
        <dbReference type="SAM" id="MobiDB-lite"/>
    </source>
</evidence>
<keyword evidence="5 9" id="KW-1133">Transmembrane helix</keyword>
<gene>
    <name evidence="10" type="ORF">AZE42_08538</name>
</gene>
<dbReference type="PANTHER" id="PTHR21426:SF12">
    <property type="entry name" value="EXOCYST COMPLEX COMPONENT 8"/>
    <property type="match status" value="1"/>
</dbReference>
<evidence type="ECO:0000313" key="11">
    <source>
        <dbReference type="Proteomes" id="UP000183567"/>
    </source>
</evidence>
<dbReference type="Pfam" id="PF25345">
    <property type="entry name" value="PH_EXO84"/>
    <property type="match status" value="1"/>
</dbReference>
<keyword evidence="7" id="KW-0175">Coiled coil</keyword>
<comment type="similarity">
    <text evidence="2">Belongs to the oligopeptide OPT transporter family.</text>
</comment>
<dbReference type="Proteomes" id="UP000183567">
    <property type="component" value="Unassembled WGS sequence"/>
</dbReference>
<dbReference type="InterPro" id="IPR011993">
    <property type="entry name" value="PH-like_dom_sf"/>
</dbReference>
<sequence length="408" mass="46310">MQSLRTRRPSDTRSVKRQPSKLEKKSTITIRKNARKSTVDDKIKKRMSLRYTDISAPTEASVPDVPSIPIGLRPGAVTDIDEIVLESANIKEDPKTVDQRLLDREDFDPDAYLKAKLANSTEAELKSLQSSLRSSKDDTAIELQRNVFKNYAEFVLISKEISVLENELLELKEGLSEWKSMPSLLHIDESASAAERRRNVRSSIADLRVLYANQMQTLHTQIEGSAKFVPTTPGRHVIYEMDGIFALNAATYKVSNTVKFVVLDDSVLVAKRRRRNNGEGGRLCWIRRIQQYIASGVNPMAIPLKAQFSNFLGYILCMVVFVAVYYNNIWKAQNFPFLSQLLFYENGTQYDQTLILNSNYEVDPTLLAEQGLPYYASTWVVYLLSSNMASLLNVDETYCGLTVRNPRE</sequence>
<comment type="caution">
    <text evidence="10">The sequence shown here is derived from an EMBL/GenBank/DDBJ whole genome shotgun (WGS) entry which is preliminary data.</text>
</comment>
<evidence type="ECO:0000256" key="9">
    <source>
        <dbReference type="SAM" id="Phobius"/>
    </source>
</evidence>
<dbReference type="AlphaFoldDB" id="A0A1J8PLG3"/>
<dbReference type="Pfam" id="PF03169">
    <property type="entry name" value="OPT"/>
    <property type="match status" value="1"/>
</dbReference>
<dbReference type="InterPro" id="IPR033961">
    <property type="entry name" value="Exo84"/>
</dbReference>
<dbReference type="InterPro" id="IPR004813">
    <property type="entry name" value="OPT"/>
</dbReference>
<dbReference type="EMBL" id="LVVM01005949">
    <property type="protein sequence ID" value="OJA09367.1"/>
    <property type="molecule type" value="Genomic_DNA"/>
</dbReference>
<evidence type="ECO:0000256" key="4">
    <source>
        <dbReference type="ARBA" id="ARBA00022692"/>
    </source>
</evidence>
<reference evidence="10 11" key="1">
    <citation type="submission" date="2016-03" db="EMBL/GenBank/DDBJ databases">
        <title>Comparative genomics of the ectomycorrhizal sister species Rhizopogon vinicolor and Rhizopogon vesiculosus (Basidiomycota: Boletales) reveals a divergence of the mating type B locus.</title>
        <authorList>
            <person name="Mujic A.B."/>
            <person name="Kuo A."/>
            <person name="Tritt A."/>
            <person name="Lipzen A."/>
            <person name="Chen C."/>
            <person name="Johnson J."/>
            <person name="Sharma A."/>
            <person name="Barry K."/>
            <person name="Grigoriev I.V."/>
            <person name="Spatafora J.W."/>
        </authorList>
    </citation>
    <scope>NUCLEOTIDE SEQUENCE [LARGE SCALE GENOMIC DNA]</scope>
    <source>
        <strain evidence="10 11">AM-OR11-056</strain>
    </source>
</reference>
<dbReference type="Gene3D" id="2.30.29.30">
    <property type="entry name" value="Pleckstrin-homology domain (PH domain)/Phosphotyrosine-binding domain (PTB)"/>
    <property type="match status" value="1"/>
</dbReference>
<protein>
    <recommendedName>
        <fullName evidence="12">Exocyst complex component EXO84</fullName>
    </recommendedName>
</protein>
<dbReference type="GO" id="GO:0035673">
    <property type="term" value="F:oligopeptide transmembrane transporter activity"/>
    <property type="evidence" value="ECO:0007669"/>
    <property type="project" value="InterPro"/>
</dbReference>
<keyword evidence="3" id="KW-0813">Transport</keyword>
<proteinExistence type="inferred from homology"/>
<dbReference type="GO" id="GO:0016020">
    <property type="term" value="C:membrane"/>
    <property type="evidence" value="ECO:0007669"/>
    <property type="project" value="UniProtKB-SubCell"/>
</dbReference>
<organism evidence="10 11">
    <name type="scientific">Rhizopogon vesiculosus</name>
    <dbReference type="NCBI Taxonomy" id="180088"/>
    <lineage>
        <taxon>Eukaryota</taxon>
        <taxon>Fungi</taxon>
        <taxon>Dikarya</taxon>
        <taxon>Basidiomycota</taxon>
        <taxon>Agaricomycotina</taxon>
        <taxon>Agaricomycetes</taxon>
        <taxon>Agaricomycetidae</taxon>
        <taxon>Boletales</taxon>
        <taxon>Suillineae</taxon>
        <taxon>Rhizopogonaceae</taxon>
        <taxon>Rhizopogon</taxon>
    </lineage>
</organism>
<evidence type="ECO:0000313" key="10">
    <source>
        <dbReference type="EMBL" id="OJA09367.1"/>
    </source>
</evidence>
<evidence type="ECO:0000256" key="6">
    <source>
        <dbReference type="ARBA" id="ARBA00023136"/>
    </source>
</evidence>
<dbReference type="GO" id="GO:0008104">
    <property type="term" value="P:intracellular protein localization"/>
    <property type="evidence" value="ECO:0007669"/>
    <property type="project" value="TreeGrafter"/>
</dbReference>
<dbReference type="GO" id="GO:0006893">
    <property type="term" value="P:Golgi to plasma membrane transport"/>
    <property type="evidence" value="ECO:0007669"/>
    <property type="project" value="TreeGrafter"/>
</dbReference>
<dbReference type="PANTHER" id="PTHR21426">
    <property type="entry name" value="EXOCYST COMPLEX COMPONENT 8"/>
    <property type="match status" value="1"/>
</dbReference>
<evidence type="ECO:0008006" key="12">
    <source>
        <dbReference type="Google" id="ProtNLM"/>
    </source>
</evidence>
<evidence type="ECO:0000256" key="5">
    <source>
        <dbReference type="ARBA" id="ARBA00022989"/>
    </source>
</evidence>
<dbReference type="STRING" id="180088.A0A1J8PLG3"/>
<name>A0A1J8PLG3_9AGAM</name>
<keyword evidence="4 9" id="KW-0812">Transmembrane</keyword>
<dbReference type="GO" id="GO:0000145">
    <property type="term" value="C:exocyst"/>
    <property type="evidence" value="ECO:0007669"/>
    <property type="project" value="InterPro"/>
</dbReference>
<keyword evidence="11" id="KW-1185">Reference proteome</keyword>
<comment type="subcellular location">
    <subcellularLocation>
        <location evidence="1">Membrane</location>
        <topology evidence="1">Multi-pass membrane protein</topology>
    </subcellularLocation>
</comment>
<evidence type="ECO:0000256" key="1">
    <source>
        <dbReference type="ARBA" id="ARBA00004141"/>
    </source>
</evidence>
<dbReference type="GO" id="GO:0006887">
    <property type="term" value="P:exocytosis"/>
    <property type="evidence" value="ECO:0007669"/>
    <property type="project" value="InterPro"/>
</dbReference>
<feature type="region of interest" description="Disordered" evidence="8">
    <location>
        <begin position="1"/>
        <end position="41"/>
    </location>
</feature>
<feature type="transmembrane region" description="Helical" evidence="9">
    <location>
        <begin position="308"/>
        <end position="326"/>
    </location>
</feature>
<accession>A0A1J8PLG3</accession>